<dbReference type="Gene3D" id="2.30.40.10">
    <property type="entry name" value="Urease, subunit C, domain 1"/>
    <property type="match status" value="1"/>
</dbReference>
<dbReference type="AlphaFoldDB" id="A0A937XDL0"/>
<feature type="binding site" evidence="6">
    <location>
        <position position="186"/>
    </location>
    <ligand>
        <name>Zn(2+)</name>
        <dbReference type="ChEBI" id="CHEBI:29105"/>
        <label>2</label>
    </ligand>
</feature>
<evidence type="ECO:0000256" key="3">
    <source>
        <dbReference type="ARBA" id="ARBA00022723"/>
    </source>
</evidence>
<feature type="binding site" evidence="6">
    <location>
        <position position="101"/>
    </location>
    <ligand>
        <name>substrate</name>
    </ligand>
</feature>
<comment type="cofactor">
    <cofactor evidence="6">
        <name>Zn(2+)</name>
        <dbReference type="ChEBI" id="CHEBI:29105"/>
    </cofactor>
    <text evidence="6">Binds 2 Zn(2+) ions per subunit.</text>
</comment>
<dbReference type="InterPro" id="IPR011059">
    <property type="entry name" value="Metal-dep_hydrolase_composite"/>
</dbReference>
<comment type="pathway">
    <text evidence="6">Pyrimidine metabolism; UMP biosynthesis via de novo pathway; (S)-dihydroorotate from bicarbonate: step 3/3.</text>
</comment>
<proteinExistence type="inferred from homology"/>
<dbReference type="GO" id="GO:0004151">
    <property type="term" value="F:dihydroorotase activity"/>
    <property type="evidence" value="ECO:0007669"/>
    <property type="project" value="UniProtKB-UniRule"/>
</dbReference>
<dbReference type="Proteomes" id="UP000779900">
    <property type="component" value="Unassembled WGS sequence"/>
</dbReference>
<comment type="catalytic activity">
    <reaction evidence="6">
        <text>(S)-dihydroorotate + H2O = N-carbamoyl-L-aspartate + H(+)</text>
        <dbReference type="Rhea" id="RHEA:24296"/>
        <dbReference type="ChEBI" id="CHEBI:15377"/>
        <dbReference type="ChEBI" id="CHEBI:15378"/>
        <dbReference type="ChEBI" id="CHEBI:30864"/>
        <dbReference type="ChEBI" id="CHEBI:32814"/>
        <dbReference type="EC" id="3.5.2.3"/>
    </reaction>
</comment>
<keyword evidence="3 6" id="KW-0479">Metal-binding</keyword>
<dbReference type="InterPro" id="IPR002195">
    <property type="entry name" value="Dihydroorotase_CS"/>
</dbReference>
<keyword evidence="5 6" id="KW-0665">Pyrimidine biosynthesis</keyword>
<comment type="similarity">
    <text evidence="2 6">Belongs to the metallo-dependent hydrolases superfamily. DHOase family. Class I DHOase subfamily.</text>
</comment>
<gene>
    <name evidence="6" type="primary">pyrC</name>
    <name evidence="8" type="ORF">FJY68_07920</name>
</gene>
<dbReference type="EC" id="3.5.2.3" evidence="6"/>
<evidence type="ECO:0000256" key="6">
    <source>
        <dbReference type="HAMAP-Rule" id="MF_00220"/>
    </source>
</evidence>
<feature type="binding site" evidence="6">
    <location>
        <position position="315"/>
    </location>
    <ligand>
        <name>substrate</name>
    </ligand>
</feature>
<dbReference type="EMBL" id="VGIR01000043">
    <property type="protein sequence ID" value="MBM3331760.1"/>
    <property type="molecule type" value="Genomic_DNA"/>
</dbReference>
<evidence type="ECO:0000313" key="9">
    <source>
        <dbReference type="Proteomes" id="UP000779900"/>
    </source>
</evidence>
<accession>A0A937XDL0</accession>
<dbReference type="GO" id="GO:0004038">
    <property type="term" value="F:allantoinase activity"/>
    <property type="evidence" value="ECO:0007669"/>
    <property type="project" value="TreeGrafter"/>
</dbReference>
<feature type="binding site" evidence="6">
    <location>
        <position position="311"/>
    </location>
    <ligand>
        <name>Zn(2+)</name>
        <dbReference type="ChEBI" id="CHEBI:29105"/>
        <label>1</label>
    </ligand>
</feature>
<feature type="active site" evidence="6">
    <location>
        <position position="311"/>
    </location>
</feature>
<dbReference type="NCBIfam" id="TIGR00857">
    <property type="entry name" value="pyrC_multi"/>
    <property type="match status" value="1"/>
</dbReference>
<evidence type="ECO:0000259" key="7">
    <source>
        <dbReference type="Pfam" id="PF12890"/>
    </source>
</evidence>
<feature type="binding site" evidence="6">
    <location>
        <position position="67"/>
    </location>
    <ligand>
        <name>Zn(2+)</name>
        <dbReference type="ChEBI" id="CHEBI:29105"/>
        <label>1</label>
    </ligand>
</feature>
<feature type="binding site" evidence="6">
    <location>
        <position position="69"/>
    </location>
    <ligand>
        <name>Zn(2+)</name>
        <dbReference type="ChEBI" id="CHEBI:29105"/>
        <label>1</label>
    </ligand>
</feature>
<dbReference type="PANTHER" id="PTHR43668">
    <property type="entry name" value="ALLANTOINASE"/>
    <property type="match status" value="1"/>
</dbReference>
<evidence type="ECO:0000256" key="4">
    <source>
        <dbReference type="ARBA" id="ARBA00022801"/>
    </source>
</evidence>
<dbReference type="PROSITE" id="PS00483">
    <property type="entry name" value="DIHYDROOROTASE_2"/>
    <property type="match status" value="1"/>
</dbReference>
<feature type="binding site" evidence="6">
    <location>
        <begin position="69"/>
        <end position="71"/>
    </location>
    <ligand>
        <name>substrate</name>
    </ligand>
</feature>
<keyword evidence="6" id="KW-0862">Zinc</keyword>
<dbReference type="InterPro" id="IPR032466">
    <property type="entry name" value="Metal_Hydrolase"/>
</dbReference>
<dbReference type="GO" id="GO:0008270">
    <property type="term" value="F:zinc ion binding"/>
    <property type="evidence" value="ECO:0007669"/>
    <property type="project" value="UniProtKB-UniRule"/>
</dbReference>
<feature type="binding site" evidence="6">
    <location>
        <position position="159"/>
    </location>
    <ligand>
        <name>Zn(2+)</name>
        <dbReference type="ChEBI" id="CHEBI:29105"/>
        <label>1</label>
    </ligand>
</feature>
<evidence type="ECO:0000256" key="5">
    <source>
        <dbReference type="ARBA" id="ARBA00022975"/>
    </source>
</evidence>
<keyword evidence="4 6" id="KW-0378">Hydrolase</keyword>
<dbReference type="Pfam" id="PF12890">
    <property type="entry name" value="DHOase"/>
    <property type="match status" value="1"/>
</dbReference>
<evidence type="ECO:0000313" key="8">
    <source>
        <dbReference type="EMBL" id="MBM3331760.1"/>
    </source>
</evidence>
<evidence type="ECO:0000256" key="2">
    <source>
        <dbReference type="ARBA" id="ARBA00010286"/>
    </source>
</evidence>
<dbReference type="GO" id="GO:0006145">
    <property type="term" value="P:purine nucleobase catabolic process"/>
    <property type="evidence" value="ECO:0007669"/>
    <property type="project" value="TreeGrafter"/>
</dbReference>
<feature type="binding site" evidence="6">
    <location>
        <position position="284"/>
    </location>
    <ligand>
        <name>substrate</name>
    </ligand>
</feature>
<protein>
    <recommendedName>
        <fullName evidence="6">Dihydroorotase</fullName>
        <shortName evidence="6">DHOase</shortName>
        <ecNumber evidence="6">3.5.2.3</ecNumber>
    </recommendedName>
</protein>
<dbReference type="InterPro" id="IPR050138">
    <property type="entry name" value="DHOase/Allantoinase_Hydrolase"/>
</dbReference>
<reference evidence="8" key="1">
    <citation type="submission" date="2019-03" db="EMBL/GenBank/DDBJ databases">
        <title>Lake Tanganyika Metagenome-Assembled Genomes (MAGs).</title>
        <authorList>
            <person name="Tran P."/>
        </authorList>
    </citation>
    <scope>NUCLEOTIDE SEQUENCE</scope>
    <source>
        <strain evidence="8">K_DeepCast_150m_m2_040</strain>
    </source>
</reference>
<dbReference type="CDD" id="cd01317">
    <property type="entry name" value="DHOase_IIa"/>
    <property type="match status" value="1"/>
</dbReference>
<evidence type="ECO:0000256" key="1">
    <source>
        <dbReference type="ARBA" id="ARBA00002368"/>
    </source>
</evidence>
<organism evidence="8 9">
    <name type="scientific">candidate division WOR-3 bacterium</name>
    <dbReference type="NCBI Taxonomy" id="2052148"/>
    <lineage>
        <taxon>Bacteria</taxon>
        <taxon>Bacteria division WOR-3</taxon>
    </lineage>
</organism>
<sequence length="429" mass="45847">MKAETKDRLLLQGGSVVDPLKGSVRRADVLVVGGRIEKVEASIAAGAGTEVLDCRGKHIAPGLVDMHCHLREPGREDEETIASGTAAALAGGFTRVCPMPNTEPAIDTEAQVRFEVRRAAEAGFARLHPIGCCTKGRQGKELAEIGSMVDAGAVAFSDDGSPIDDAQVMRRVLEYCKAFDVPVISHCEVKELVEGVANEGRVSTKLGLKSGPDVAESAQAARDVLLAEFTRARLHIAHVSAKSTVDVIRWAKARSVQVTAETCPHYFVLTEDALTDFDTNCKVNPPLRAEADRRAVIAGLADGTIDAIATDHAPHLKGEKEAEFDAAPPGIIGFETAFSLGYEQLVLGRALPLADYIARLAVAPRRILNLPPAAVAPASEAELVVLDLKAEWKYAADNVRSLSRNSPFLGRVMHGRVSAALLGEKLFRF</sequence>
<dbReference type="SUPFAM" id="SSF51556">
    <property type="entry name" value="Metallo-dependent hydrolases"/>
    <property type="match status" value="1"/>
</dbReference>
<dbReference type="HAMAP" id="MF_00220_B">
    <property type="entry name" value="PyrC_classI_B"/>
    <property type="match status" value="1"/>
</dbReference>
<dbReference type="InterPro" id="IPR024403">
    <property type="entry name" value="DHOase_cat"/>
</dbReference>
<feature type="binding site" evidence="6">
    <location>
        <begin position="329"/>
        <end position="330"/>
    </location>
    <ligand>
        <name>substrate</name>
    </ligand>
</feature>
<dbReference type="Gene3D" id="3.20.20.140">
    <property type="entry name" value="Metal-dependent hydrolases"/>
    <property type="match status" value="1"/>
</dbReference>
<dbReference type="GO" id="GO:0005737">
    <property type="term" value="C:cytoplasm"/>
    <property type="evidence" value="ECO:0007669"/>
    <property type="project" value="TreeGrafter"/>
</dbReference>
<dbReference type="SUPFAM" id="SSF51338">
    <property type="entry name" value="Composite domain of metallo-dependent hydrolases"/>
    <property type="match status" value="1"/>
</dbReference>
<name>A0A937XDL0_UNCW3</name>
<dbReference type="PANTHER" id="PTHR43668:SF2">
    <property type="entry name" value="ALLANTOINASE"/>
    <property type="match status" value="1"/>
</dbReference>
<feature type="binding site" evidence="6">
    <location>
        <position position="159"/>
    </location>
    <ligand>
        <name>Zn(2+)</name>
        <dbReference type="ChEBI" id="CHEBI:29105"/>
        <label>2</label>
    </ligand>
</feature>
<comment type="function">
    <text evidence="1 6">Catalyzes the reversible cyclization of carbamoyl aspartate to dihydroorotate.</text>
</comment>
<feature type="domain" description="Dihydroorotase catalytic" evidence="7">
    <location>
        <begin position="56"/>
        <end position="242"/>
    </location>
</feature>
<dbReference type="GO" id="GO:0044205">
    <property type="term" value="P:'de novo' UMP biosynthetic process"/>
    <property type="evidence" value="ECO:0007669"/>
    <property type="project" value="UniProtKB-UniRule"/>
</dbReference>
<feature type="binding site" evidence="6">
    <location>
        <position position="238"/>
    </location>
    <ligand>
        <name>Zn(2+)</name>
        <dbReference type="ChEBI" id="CHEBI:29105"/>
        <label>2</label>
    </ligand>
</feature>
<dbReference type="InterPro" id="IPR004722">
    <property type="entry name" value="DHOase"/>
</dbReference>
<comment type="caution">
    <text evidence="8">The sequence shown here is derived from an EMBL/GenBank/DDBJ whole genome shotgun (WGS) entry which is preliminary data.</text>
</comment>